<dbReference type="PANTHER" id="PTHR10204">
    <property type="entry name" value="NAD P H OXIDOREDUCTASE-RELATED"/>
    <property type="match status" value="1"/>
</dbReference>
<reference evidence="4 5" key="1">
    <citation type="submission" date="2020-09" db="EMBL/GenBank/DDBJ databases">
        <title>Paenibacillus sp. CAU 1523 isolated from sand of Haeundae Beach.</title>
        <authorList>
            <person name="Kim W."/>
        </authorList>
    </citation>
    <scope>NUCLEOTIDE SEQUENCE [LARGE SCALE GENOMIC DNA]</scope>
    <source>
        <strain evidence="4 5">CAU 1523</strain>
    </source>
</reference>
<dbReference type="Pfam" id="PF02525">
    <property type="entry name" value="Flavodoxin_2"/>
    <property type="match status" value="1"/>
</dbReference>
<dbReference type="InterPro" id="IPR051545">
    <property type="entry name" value="NAD(P)H_dehydrogenase_qn"/>
</dbReference>
<gene>
    <name evidence="4" type="ORF">IFO66_14795</name>
</gene>
<dbReference type="InterPro" id="IPR029039">
    <property type="entry name" value="Flavoprotein-like_sf"/>
</dbReference>
<evidence type="ECO:0000313" key="5">
    <source>
        <dbReference type="Proteomes" id="UP000634529"/>
    </source>
</evidence>
<dbReference type="Gene3D" id="3.40.50.360">
    <property type="match status" value="1"/>
</dbReference>
<comment type="caution">
    <text evidence="4">The sequence shown here is derived from an EMBL/GenBank/DDBJ whole genome shotgun (WGS) entry which is preliminary data.</text>
</comment>
<dbReference type="EC" id="1.6.99.-" evidence="4"/>
<dbReference type="EMBL" id="JACYTN010000012">
    <property type="protein sequence ID" value="MBD8499561.1"/>
    <property type="molecule type" value="Genomic_DNA"/>
</dbReference>
<evidence type="ECO:0000256" key="2">
    <source>
        <dbReference type="ARBA" id="ARBA00023002"/>
    </source>
</evidence>
<dbReference type="InterPro" id="IPR003680">
    <property type="entry name" value="Flavodoxin_fold"/>
</dbReference>
<name>A0ABR9AZI4_9BACL</name>
<sequence length="186" mass="21738">MKALITVTHPRTNSLTHAVMNRIVEGLKQNNHEIDVLDLHRDGFNPIYTVEDEKDWIKPDKIYAPEVRKEMDRIAAADTLIYVFPLWQYSLPSMLKAYLDKVWNMGLFGKMGEKKVLWICLTGGDEDHMSKYNREEMLKHYLNVAVSGYARVKESNVELLYDTLSESKEHIESLLERAYQLGRNYE</sequence>
<accession>A0ABR9AZI4</accession>
<dbReference type="RefSeq" id="WP_192025892.1">
    <property type="nucleotide sequence ID" value="NZ_JACYTN010000012.1"/>
</dbReference>
<dbReference type="Proteomes" id="UP000634529">
    <property type="component" value="Unassembled WGS sequence"/>
</dbReference>
<evidence type="ECO:0000259" key="3">
    <source>
        <dbReference type="Pfam" id="PF02525"/>
    </source>
</evidence>
<keyword evidence="2 4" id="KW-0560">Oxidoreductase</keyword>
<organism evidence="4 5">
    <name type="scientific">Paenibacillus arenosi</name>
    <dbReference type="NCBI Taxonomy" id="2774142"/>
    <lineage>
        <taxon>Bacteria</taxon>
        <taxon>Bacillati</taxon>
        <taxon>Bacillota</taxon>
        <taxon>Bacilli</taxon>
        <taxon>Bacillales</taxon>
        <taxon>Paenibacillaceae</taxon>
        <taxon>Paenibacillus</taxon>
    </lineage>
</organism>
<dbReference type="GO" id="GO:0016491">
    <property type="term" value="F:oxidoreductase activity"/>
    <property type="evidence" value="ECO:0007669"/>
    <property type="project" value="UniProtKB-KW"/>
</dbReference>
<evidence type="ECO:0000256" key="1">
    <source>
        <dbReference type="ARBA" id="ARBA00006252"/>
    </source>
</evidence>
<keyword evidence="5" id="KW-1185">Reference proteome</keyword>
<comment type="similarity">
    <text evidence="1">Belongs to the NAD(P)H dehydrogenase (quinone) family.</text>
</comment>
<evidence type="ECO:0000313" key="4">
    <source>
        <dbReference type="EMBL" id="MBD8499561.1"/>
    </source>
</evidence>
<protein>
    <submittedName>
        <fullName evidence="4">NAD(P)H oxidoreductase</fullName>
        <ecNumber evidence="4">1.6.99.-</ecNumber>
    </submittedName>
</protein>
<dbReference type="SUPFAM" id="SSF52218">
    <property type="entry name" value="Flavoproteins"/>
    <property type="match status" value="1"/>
</dbReference>
<dbReference type="PANTHER" id="PTHR10204:SF34">
    <property type="entry name" value="NAD(P)H DEHYDROGENASE [QUINONE] 1 ISOFORM 1"/>
    <property type="match status" value="1"/>
</dbReference>
<proteinExistence type="inferred from homology"/>
<dbReference type="NCBIfam" id="NF007280">
    <property type="entry name" value="PRK09739.1"/>
    <property type="match status" value="1"/>
</dbReference>
<feature type="domain" description="Flavodoxin-like fold" evidence="3">
    <location>
        <begin position="1"/>
        <end position="178"/>
    </location>
</feature>